<organism evidence="1 2">
    <name type="scientific">Puccinia graminis f. sp. tritici</name>
    <dbReference type="NCBI Taxonomy" id="56615"/>
    <lineage>
        <taxon>Eukaryota</taxon>
        <taxon>Fungi</taxon>
        <taxon>Dikarya</taxon>
        <taxon>Basidiomycota</taxon>
        <taxon>Pucciniomycotina</taxon>
        <taxon>Pucciniomycetes</taxon>
        <taxon>Pucciniales</taxon>
        <taxon>Pucciniaceae</taxon>
        <taxon>Puccinia</taxon>
    </lineage>
</organism>
<reference evidence="1 2" key="1">
    <citation type="submission" date="2019-05" db="EMBL/GenBank/DDBJ databases">
        <title>Emergence of the Ug99 lineage of the wheat stem rust pathogen through somatic hybridization.</title>
        <authorList>
            <person name="Li F."/>
            <person name="Upadhyaya N.M."/>
            <person name="Sperschneider J."/>
            <person name="Matny O."/>
            <person name="Nguyen-Phuc H."/>
            <person name="Mago R."/>
            <person name="Raley C."/>
            <person name="Miller M.E."/>
            <person name="Silverstein K.A.T."/>
            <person name="Henningsen E."/>
            <person name="Hirsch C.D."/>
            <person name="Visser B."/>
            <person name="Pretorius Z.A."/>
            <person name="Steffenson B.J."/>
            <person name="Schwessinger B."/>
            <person name="Dodds P.N."/>
            <person name="Figueroa M."/>
        </authorList>
    </citation>
    <scope>NUCLEOTIDE SEQUENCE [LARGE SCALE GENOMIC DNA]</scope>
    <source>
        <strain evidence="1 2">Ug99</strain>
    </source>
</reference>
<evidence type="ECO:0000313" key="2">
    <source>
        <dbReference type="Proteomes" id="UP000325313"/>
    </source>
</evidence>
<dbReference type="EMBL" id="VDEP01000039">
    <property type="protein sequence ID" value="KAA1135332.1"/>
    <property type="molecule type" value="Genomic_DNA"/>
</dbReference>
<dbReference type="Proteomes" id="UP000325313">
    <property type="component" value="Unassembled WGS sequence"/>
</dbReference>
<dbReference type="AlphaFoldDB" id="A0A5B0SBY0"/>
<gene>
    <name evidence="1" type="ORF">PGTUg99_012306</name>
</gene>
<sequence>MRSLTAESNWRWDGFASIMPPIEASAVRTVLPGTGQLTHGVSHISRGNPSLSTKAALLRMKSDVLARRDDEDPEGTSVSVSVHAPQVILKIWADLNLAADQCRSAFQQQAPLQVAIEVASSLSVQVNKVNNQASQCACNNDPAAADVSVQLKAIVPPLLLSLQAVIQIGPQKYADAWDAQLKPIFHDCSKVFISLKKISLELNIDLEAIVKQLHLDLNVFLSVGIDLNSLLGIHVELLGLISL</sequence>
<proteinExistence type="predicted"/>
<evidence type="ECO:0000313" key="1">
    <source>
        <dbReference type="EMBL" id="KAA1135332.1"/>
    </source>
</evidence>
<protein>
    <submittedName>
        <fullName evidence="1">Uncharacterized protein</fullName>
    </submittedName>
</protein>
<accession>A0A5B0SBY0</accession>
<name>A0A5B0SBY0_PUCGR</name>
<comment type="caution">
    <text evidence="1">The sequence shown here is derived from an EMBL/GenBank/DDBJ whole genome shotgun (WGS) entry which is preliminary data.</text>
</comment>